<dbReference type="SUPFAM" id="SSF143120">
    <property type="entry name" value="YefM-like"/>
    <property type="match status" value="1"/>
</dbReference>
<reference evidence="3" key="1">
    <citation type="submission" date="2022-10" db="EMBL/GenBank/DDBJ databases">
        <title>Hoeflea sp. J2-29, isolated from marine algae.</title>
        <authorList>
            <person name="Kristyanto S."/>
            <person name="Kim J.M."/>
            <person name="Jeon C.O."/>
        </authorList>
    </citation>
    <scope>NUCLEOTIDE SEQUENCE</scope>
    <source>
        <strain evidence="3">J2-29</strain>
    </source>
</reference>
<comment type="function">
    <text evidence="2">Antitoxin component of a type II toxin-antitoxin (TA) system.</text>
</comment>
<evidence type="ECO:0000256" key="1">
    <source>
        <dbReference type="ARBA" id="ARBA00009981"/>
    </source>
</evidence>
<sequence>MKVMQASEANNRFGELLEASGNEPVAIRKNGRDIRVVLSTEEYERLTGGSSVDPKVQTSLERSMKRWNKVYEALAK</sequence>
<dbReference type="InterPro" id="IPR006442">
    <property type="entry name" value="Antitoxin_Phd/YefM"/>
</dbReference>
<evidence type="ECO:0000313" key="4">
    <source>
        <dbReference type="Proteomes" id="UP001081283"/>
    </source>
</evidence>
<protein>
    <recommendedName>
        <fullName evidence="2">Antitoxin</fullName>
    </recommendedName>
</protein>
<dbReference type="Proteomes" id="UP001081283">
    <property type="component" value="Unassembled WGS sequence"/>
</dbReference>
<dbReference type="InterPro" id="IPR036165">
    <property type="entry name" value="YefM-like_sf"/>
</dbReference>
<comment type="similarity">
    <text evidence="1 2">Belongs to the phD/YefM antitoxin family.</text>
</comment>
<organism evidence="3 4">
    <name type="scientific">Hoeflea ulvae</name>
    <dbReference type="NCBI Taxonomy" id="2983764"/>
    <lineage>
        <taxon>Bacteria</taxon>
        <taxon>Pseudomonadati</taxon>
        <taxon>Pseudomonadota</taxon>
        <taxon>Alphaproteobacteria</taxon>
        <taxon>Hyphomicrobiales</taxon>
        <taxon>Rhizobiaceae</taxon>
        <taxon>Hoeflea</taxon>
    </lineage>
</organism>
<gene>
    <name evidence="3" type="ORF">OEG82_00570</name>
</gene>
<evidence type="ECO:0000313" key="3">
    <source>
        <dbReference type="EMBL" id="MCY0092545.1"/>
    </source>
</evidence>
<dbReference type="EMBL" id="JAOVZQ010000001">
    <property type="protein sequence ID" value="MCY0092545.1"/>
    <property type="molecule type" value="Genomic_DNA"/>
</dbReference>
<proteinExistence type="inferred from homology"/>
<evidence type="ECO:0000256" key="2">
    <source>
        <dbReference type="RuleBase" id="RU362080"/>
    </source>
</evidence>
<comment type="caution">
    <text evidence="3">The sequence shown here is derived from an EMBL/GenBank/DDBJ whole genome shotgun (WGS) entry which is preliminary data.</text>
</comment>
<dbReference type="Pfam" id="PF02604">
    <property type="entry name" value="PhdYeFM_antitox"/>
    <property type="match status" value="1"/>
</dbReference>
<keyword evidence="4" id="KW-1185">Reference proteome</keyword>
<dbReference type="RefSeq" id="WP_267610524.1">
    <property type="nucleotide sequence ID" value="NZ_JAOVZQ010000001.1"/>
</dbReference>
<name>A0ABT3Y9I8_9HYPH</name>
<dbReference type="NCBIfam" id="TIGR01552">
    <property type="entry name" value="phd_fam"/>
    <property type="match status" value="1"/>
</dbReference>
<dbReference type="Gene3D" id="3.40.1620.10">
    <property type="entry name" value="YefM-like domain"/>
    <property type="match status" value="1"/>
</dbReference>
<accession>A0ABT3Y9I8</accession>